<feature type="compositionally biased region" description="Polar residues" evidence="1">
    <location>
        <begin position="172"/>
        <end position="186"/>
    </location>
</feature>
<dbReference type="EMBL" id="JAKRVY010000002">
    <property type="protein sequence ID" value="MCL9812906.1"/>
    <property type="molecule type" value="Genomic_DNA"/>
</dbReference>
<dbReference type="RefSeq" id="WP_250595038.1">
    <property type="nucleotide sequence ID" value="NZ_JAKRVY010000002.1"/>
</dbReference>
<organism evidence="2 3">
    <name type="scientific">Natranaeroarchaeum aerophilus</name>
    <dbReference type="NCBI Taxonomy" id="2917711"/>
    <lineage>
        <taxon>Archaea</taxon>
        <taxon>Methanobacteriati</taxon>
        <taxon>Methanobacteriota</taxon>
        <taxon>Stenosarchaea group</taxon>
        <taxon>Halobacteria</taxon>
        <taxon>Halobacteriales</taxon>
        <taxon>Natronoarchaeaceae</taxon>
        <taxon>Natranaeroarchaeum</taxon>
    </lineage>
</organism>
<sequence length="351" mass="37452">MVSRRGISTVMDIALALLLISASVLLIGTFLAADEESIDDDRGERALQSLMGSTTTITYDVSAPNENGHAATDSDNFELPENIDDSDVEELHEITTYGSSTALLSEAALTNLEIEDTELFAYGHDVERSVESAIQGQHVGTEGTVYVVATWEPYEGSSIGGTATVGDPPRSSVDTSTATMEASSPTGAVDPDLLAEQFREGEEGTHDRGGVDDGFDAIGGAIGDQMVEGYFPPEQTQYTLESTLSENAVTLYNYRQMADVAGVEIEDEITESPPNATEANEVLVGDFGDAGMGAVIAEDLRDSDAGDRIQATYDEMDQEDVSESERDEALAQTIEETVSTGTIDITVQTWE</sequence>
<keyword evidence="3" id="KW-1185">Reference proteome</keyword>
<dbReference type="Pfam" id="PF23955">
    <property type="entry name" value="DUF7284"/>
    <property type="match status" value="1"/>
</dbReference>
<dbReference type="InterPro" id="IPR055708">
    <property type="entry name" value="DUF7284"/>
</dbReference>
<evidence type="ECO:0000313" key="2">
    <source>
        <dbReference type="EMBL" id="MCL9812906.1"/>
    </source>
</evidence>
<accession>A0AAE3K473</accession>
<protein>
    <submittedName>
        <fullName evidence="2">Uncharacterized protein</fullName>
    </submittedName>
</protein>
<dbReference type="Proteomes" id="UP001202674">
    <property type="component" value="Unassembled WGS sequence"/>
</dbReference>
<evidence type="ECO:0000313" key="3">
    <source>
        <dbReference type="Proteomes" id="UP001202674"/>
    </source>
</evidence>
<comment type="caution">
    <text evidence="2">The sequence shown here is derived from an EMBL/GenBank/DDBJ whole genome shotgun (WGS) entry which is preliminary data.</text>
</comment>
<reference evidence="2 3" key="1">
    <citation type="journal article" date="2022" name="Syst. Appl. Microbiol.">
        <title>Natronocalculus amylovorans gen. nov., sp. nov., and Natranaeroarchaeum aerophilus sp. nov., dominant culturable amylolytic natronoarchaea from hypersaline soda lakes in southwestern Siberia.</title>
        <authorList>
            <person name="Sorokin D.Y."/>
            <person name="Elcheninov A.G."/>
            <person name="Khizhniak T.V."/>
            <person name="Koenen M."/>
            <person name="Bale N.J."/>
            <person name="Damste J.S.S."/>
            <person name="Kublanov I.V."/>
        </authorList>
    </citation>
    <scope>NUCLEOTIDE SEQUENCE [LARGE SCALE GENOMIC DNA]</scope>
    <source>
        <strain evidence="2 3">AArc-St1-1</strain>
    </source>
</reference>
<feature type="region of interest" description="Disordered" evidence="1">
    <location>
        <begin position="159"/>
        <end position="190"/>
    </location>
</feature>
<name>A0AAE3K473_9EURY</name>
<proteinExistence type="predicted"/>
<gene>
    <name evidence="2" type="ORF">AArcSt11_04470</name>
</gene>
<evidence type="ECO:0000256" key="1">
    <source>
        <dbReference type="SAM" id="MobiDB-lite"/>
    </source>
</evidence>
<dbReference type="AlphaFoldDB" id="A0AAE3K473"/>